<sequence length="591" mass="64340">MAKMRAIEAAVLVMRREGVDTAFGIPGAAINPLYAALKKVGGIDHVLARHVEGASHMAEGYTRTNAGNIGVCIGTSGPAGTDMVTGLYSASADSIPILCITGQAPRARMHKEDFQAVDITSIVKPVTKWATTVMEPGQVPRAFQKAFYEMRSGRPGPVLIDLPFDVQMAEIEFDIDAYEPLPLAKPAANRVQAEKALAMLNDAERPLLVAGGGIFNADAADKLVEFAELTGVPVIPTLMGWGAIPDDHKLMVGMVGLQTSHRYGNATLLESDLVFGIGNRWANRHTGSVDVYTEGRKFIHVDIEPTQIGRVFNPDLGIVSDAGAALDAFIAVAKEWKAAGKLKDRSAWLESCQQRKRTLQRKTHFDNVPVKPQRVYEEMNEFFGKDTCYVSTIGLSQIAGAQFLHVYKPRHWINCGQAGPLGWTIPAALGVVKADPTRKVVALSGDYDFQFMIEEMAVGAQFNLPYIHVVVNNSYLGLIRQSQRGFEMDYCVQLAFENINAPELNGYGVDHVAVVEGLGCKAVRVFEPNDIQAALAKAKALMEEFRVPVMVEIILERVTNISMGVEINAINEFEELAERGADAPTAISMLD</sequence>
<organism evidence="7 8">
    <name type="scientific">Pseudomonas leptonychotis</name>
    <dbReference type="NCBI Taxonomy" id="2448482"/>
    <lineage>
        <taxon>Bacteria</taxon>
        <taxon>Pseudomonadati</taxon>
        <taxon>Pseudomonadota</taxon>
        <taxon>Gammaproteobacteria</taxon>
        <taxon>Pseudomonadales</taxon>
        <taxon>Pseudomonadaceae</taxon>
        <taxon>Pseudomonas</taxon>
    </lineage>
</organism>
<evidence type="ECO:0000256" key="1">
    <source>
        <dbReference type="ARBA" id="ARBA00007812"/>
    </source>
</evidence>
<evidence type="ECO:0000259" key="4">
    <source>
        <dbReference type="Pfam" id="PF00205"/>
    </source>
</evidence>
<dbReference type="EMBL" id="RFLV01000002">
    <property type="protein sequence ID" value="TIH08237.1"/>
    <property type="molecule type" value="Genomic_DNA"/>
</dbReference>
<dbReference type="GO" id="GO:0009099">
    <property type="term" value="P:L-valine biosynthetic process"/>
    <property type="evidence" value="ECO:0007669"/>
    <property type="project" value="TreeGrafter"/>
</dbReference>
<name>A0A4T1ZVN2_9PSED</name>
<dbReference type="InterPro" id="IPR012000">
    <property type="entry name" value="Thiamin_PyroP_enz_cen_dom"/>
</dbReference>
<evidence type="ECO:0000256" key="3">
    <source>
        <dbReference type="RuleBase" id="RU362132"/>
    </source>
</evidence>
<dbReference type="GO" id="GO:0000287">
    <property type="term" value="F:magnesium ion binding"/>
    <property type="evidence" value="ECO:0007669"/>
    <property type="project" value="InterPro"/>
</dbReference>
<keyword evidence="8" id="KW-1185">Reference proteome</keyword>
<dbReference type="OrthoDB" id="9785953at2"/>
<proteinExistence type="inferred from homology"/>
<comment type="caution">
    <text evidence="7">The sequence shown here is derived from an EMBL/GenBank/DDBJ whole genome shotgun (WGS) entry which is preliminary data.</text>
</comment>
<keyword evidence="7" id="KW-0456">Lyase</keyword>
<dbReference type="InterPro" id="IPR045229">
    <property type="entry name" value="TPP_enz"/>
</dbReference>
<dbReference type="SUPFAM" id="SSF52467">
    <property type="entry name" value="DHS-like NAD/FAD-binding domain"/>
    <property type="match status" value="1"/>
</dbReference>
<dbReference type="NCBIfam" id="NF008431">
    <property type="entry name" value="PRK11269.1"/>
    <property type="match status" value="1"/>
</dbReference>
<dbReference type="InterPro" id="IPR029035">
    <property type="entry name" value="DHS-like_NAD/FAD-binding_dom"/>
</dbReference>
<dbReference type="Pfam" id="PF00205">
    <property type="entry name" value="TPP_enzyme_M"/>
    <property type="match status" value="1"/>
</dbReference>
<dbReference type="GO" id="GO:0030976">
    <property type="term" value="F:thiamine pyrophosphate binding"/>
    <property type="evidence" value="ECO:0007669"/>
    <property type="project" value="InterPro"/>
</dbReference>
<dbReference type="Pfam" id="PF02775">
    <property type="entry name" value="TPP_enzyme_C"/>
    <property type="match status" value="1"/>
</dbReference>
<dbReference type="GO" id="GO:0009028">
    <property type="term" value="F:tartronate-semialdehyde synthase activity"/>
    <property type="evidence" value="ECO:0007669"/>
    <property type="project" value="UniProtKB-EC"/>
</dbReference>
<accession>A0A4T1ZVN2</accession>
<dbReference type="GO" id="GO:0016874">
    <property type="term" value="F:ligase activity"/>
    <property type="evidence" value="ECO:0007669"/>
    <property type="project" value="UniProtKB-KW"/>
</dbReference>
<gene>
    <name evidence="7" type="primary">gcl</name>
    <name evidence="7" type="ORF">D8779_12025</name>
</gene>
<comment type="similarity">
    <text evidence="1 3">Belongs to the TPP enzyme family.</text>
</comment>
<dbReference type="Gene3D" id="3.40.50.970">
    <property type="match status" value="2"/>
</dbReference>
<dbReference type="InterPro" id="IPR011766">
    <property type="entry name" value="TPP_enzyme_TPP-bd"/>
</dbReference>
<keyword evidence="2 3" id="KW-0786">Thiamine pyrophosphate</keyword>
<dbReference type="AlphaFoldDB" id="A0A4T1ZVN2"/>
<feature type="domain" description="Thiamine pyrophosphate enzyme N-terminal TPP-binding" evidence="6">
    <location>
        <begin position="4"/>
        <end position="121"/>
    </location>
</feature>
<evidence type="ECO:0000313" key="8">
    <source>
        <dbReference type="Proteomes" id="UP000307541"/>
    </source>
</evidence>
<protein>
    <submittedName>
        <fullName evidence="7">Glyoxylate carboligase</fullName>
        <ecNumber evidence="7">4.1.1.47</ecNumber>
    </submittedName>
</protein>
<dbReference type="SUPFAM" id="SSF52518">
    <property type="entry name" value="Thiamin diphosphate-binding fold (THDP-binding)"/>
    <property type="match status" value="2"/>
</dbReference>
<dbReference type="PANTHER" id="PTHR18968">
    <property type="entry name" value="THIAMINE PYROPHOSPHATE ENZYMES"/>
    <property type="match status" value="1"/>
</dbReference>
<dbReference type="InterPro" id="IPR012001">
    <property type="entry name" value="Thiamin_PyroP_enz_TPP-bd_dom"/>
</dbReference>
<evidence type="ECO:0000256" key="2">
    <source>
        <dbReference type="ARBA" id="ARBA00023052"/>
    </source>
</evidence>
<reference evidence="7 8" key="1">
    <citation type="submission" date="2018-10" db="EMBL/GenBank/DDBJ databases">
        <title>Pseudomonas leptonychotis sp. nov., isolated from Weddell seals in Antarctica.</title>
        <authorList>
            <person name="Novakova D."/>
            <person name="Svec P."/>
            <person name="Kralova S."/>
            <person name="Kristofova L."/>
            <person name="Zeman M."/>
            <person name="Pantucek R."/>
            <person name="Maslanova I."/>
            <person name="Sedlacek I."/>
        </authorList>
    </citation>
    <scope>NUCLEOTIDE SEQUENCE [LARGE SCALE GENOMIC DNA]</scope>
    <source>
        <strain evidence="7 8">CCM 8849</strain>
    </source>
</reference>
<dbReference type="InterPro" id="IPR029061">
    <property type="entry name" value="THDP-binding"/>
</dbReference>
<dbReference type="RefSeq" id="WP_136664715.1">
    <property type="nucleotide sequence ID" value="NZ_CP173421.1"/>
</dbReference>
<dbReference type="GO" id="GO:0009436">
    <property type="term" value="P:glyoxylate catabolic process"/>
    <property type="evidence" value="ECO:0007669"/>
    <property type="project" value="InterPro"/>
</dbReference>
<dbReference type="EC" id="4.1.1.47" evidence="7"/>
<dbReference type="FunFam" id="3.40.50.970:FF:000007">
    <property type="entry name" value="Acetolactate synthase"/>
    <property type="match status" value="1"/>
</dbReference>
<dbReference type="FunFam" id="3.40.50.1220:FF:000008">
    <property type="entry name" value="Acetolactate synthase"/>
    <property type="match status" value="1"/>
</dbReference>
<keyword evidence="7" id="KW-0436">Ligase</keyword>
<evidence type="ECO:0000259" key="6">
    <source>
        <dbReference type="Pfam" id="PF02776"/>
    </source>
</evidence>
<dbReference type="GO" id="GO:0050660">
    <property type="term" value="F:flavin adenine dinucleotide binding"/>
    <property type="evidence" value="ECO:0007669"/>
    <property type="project" value="TreeGrafter"/>
</dbReference>
<dbReference type="Proteomes" id="UP000307541">
    <property type="component" value="Unassembled WGS sequence"/>
</dbReference>
<evidence type="ECO:0000259" key="5">
    <source>
        <dbReference type="Pfam" id="PF02775"/>
    </source>
</evidence>
<dbReference type="Pfam" id="PF02776">
    <property type="entry name" value="TPP_enzyme_N"/>
    <property type="match status" value="1"/>
</dbReference>
<dbReference type="NCBIfam" id="TIGR01504">
    <property type="entry name" value="glyox_carbo_lig"/>
    <property type="match status" value="1"/>
</dbReference>
<dbReference type="CDD" id="cd07035">
    <property type="entry name" value="TPP_PYR_POX_like"/>
    <property type="match status" value="1"/>
</dbReference>
<evidence type="ECO:0000313" key="7">
    <source>
        <dbReference type="EMBL" id="TIH08237.1"/>
    </source>
</evidence>
<feature type="domain" description="Thiamine pyrophosphate enzyme central" evidence="4">
    <location>
        <begin position="194"/>
        <end position="328"/>
    </location>
</feature>
<dbReference type="Gene3D" id="3.40.50.1220">
    <property type="entry name" value="TPP-binding domain"/>
    <property type="match status" value="1"/>
</dbReference>
<dbReference type="GO" id="GO:0005948">
    <property type="term" value="C:acetolactate synthase complex"/>
    <property type="evidence" value="ECO:0007669"/>
    <property type="project" value="TreeGrafter"/>
</dbReference>
<dbReference type="InterPro" id="IPR006397">
    <property type="entry name" value="Glyox_carbo_lig"/>
</dbReference>
<dbReference type="GO" id="GO:0009097">
    <property type="term" value="P:isoleucine biosynthetic process"/>
    <property type="evidence" value="ECO:0007669"/>
    <property type="project" value="TreeGrafter"/>
</dbReference>
<dbReference type="PANTHER" id="PTHR18968:SF14">
    <property type="entry name" value="GLYOXYLATE CARBOLIGASE"/>
    <property type="match status" value="1"/>
</dbReference>
<feature type="domain" description="Thiamine pyrophosphate enzyme TPP-binding" evidence="5">
    <location>
        <begin position="393"/>
        <end position="553"/>
    </location>
</feature>